<dbReference type="Pfam" id="PF05675">
    <property type="entry name" value="DUF817"/>
    <property type="match status" value="1"/>
</dbReference>
<gene>
    <name evidence="2" type="ORF">GCM10025874_30320</name>
</gene>
<dbReference type="InterPro" id="IPR008535">
    <property type="entry name" value="DUF817"/>
</dbReference>
<name>A0AA37UIZ7_9MICO</name>
<keyword evidence="3" id="KW-1185">Reference proteome</keyword>
<feature type="transmembrane region" description="Helical" evidence="1">
    <location>
        <begin position="262"/>
        <end position="280"/>
    </location>
</feature>
<accession>A0AA37UIZ7</accession>
<dbReference type="AlphaFoldDB" id="A0AA37UIZ7"/>
<dbReference type="RefSeq" id="WP_284234177.1">
    <property type="nucleotide sequence ID" value="NZ_BSUL01000001.1"/>
</dbReference>
<organism evidence="2 3">
    <name type="scientific">Arenivirga flava</name>
    <dbReference type="NCBI Taxonomy" id="1930060"/>
    <lineage>
        <taxon>Bacteria</taxon>
        <taxon>Bacillati</taxon>
        <taxon>Actinomycetota</taxon>
        <taxon>Actinomycetes</taxon>
        <taxon>Micrococcales</taxon>
        <taxon>Microbacteriaceae</taxon>
        <taxon>Arenivirga</taxon>
    </lineage>
</organism>
<feature type="transmembrane region" description="Helical" evidence="1">
    <location>
        <begin position="191"/>
        <end position="208"/>
    </location>
</feature>
<proteinExistence type="predicted"/>
<evidence type="ECO:0000313" key="3">
    <source>
        <dbReference type="Proteomes" id="UP001157160"/>
    </source>
</evidence>
<evidence type="ECO:0000313" key="2">
    <source>
        <dbReference type="EMBL" id="GMA29779.1"/>
    </source>
</evidence>
<keyword evidence="1" id="KW-0812">Transmembrane</keyword>
<sequence length="285" mass="32625">MHPRGLTPVEARIDRAARRLLDRSGQRRSEARRRWVEFLVFGAKQAWACVFGGALIVLILLSRLVYPADAPIARDDALTIAAVLVQVLMLAFRLESWREFRVILLFHVVGTVMELFKTDVGSWTYDGEGLLRIGGVPLFSGFMYAAIGSYLVRVHNLFDLRFAHYPRRWLTALVAGGIYVNFFSHHWLPDARWVLLALVVLLYARTVMHVRIHETVLQMPVLVAFGLVALFIWIAENVGTWAGAWRYPSQLDGWHLVGPEKFVSWYLLMLISVVLVTWVYRPRAP</sequence>
<dbReference type="Proteomes" id="UP001157160">
    <property type="component" value="Unassembled WGS sequence"/>
</dbReference>
<dbReference type="EMBL" id="BSUL01000001">
    <property type="protein sequence ID" value="GMA29779.1"/>
    <property type="molecule type" value="Genomic_DNA"/>
</dbReference>
<keyword evidence="1" id="KW-0472">Membrane</keyword>
<feature type="transmembrane region" description="Helical" evidence="1">
    <location>
        <begin position="45"/>
        <end position="65"/>
    </location>
</feature>
<feature type="transmembrane region" description="Helical" evidence="1">
    <location>
        <begin position="129"/>
        <end position="152"/>
    </location>
</feature>
<reference evidence="2 3" key="1">
    <citation type="journal article" date="2014" name="Int. J. Syst. Evol. Microbiol.">
        <title>Complete genome sequence of Corynebacterium casei LMG S-19264T (=DSM 44701T), isolated from a smear-ripened cheese.</title>
        <authorList>
            <consortium name="US DOE Joint Genome Institute (JGI-PGF)"/>
            <person name="Walter F."/>
            <person name="Albersmeier A."/>
            <person name="Kalinowski J."/>
            <person name="Ruckert C."/>
        </authorList>
    </citation>
    <scope>NUCLEOTIDE SEQUENCE [LARGE SCALE GENOMIC DNA]</scope>
    <source>
        <strain evidence="2 3">NBRC 112289</strain>
    </source>
</reference>
<feature type="transmembrane region" description="Helical" evidence="1">
    <location>
        <begin position="100"/>
        <end position="117"/>
    </location>
</feature>
<feature type="transmembrane region" description="Helical" evidence="1">
    <location>
        <begin position="77"/>
        <end position="94"/>
    </location>
</feature>
<keyword evidence="1" id="KW-1133">Transmembrane helix</keyword>
<comment type="caution">
    <text evidence="2">The sequence shown here is derived from an EMBL/GenBank/DDBJ whole genome shotgun (WGS) entry which is preliminary data.</text>
</comment>
<dbReference type="PIRSF" id="PIRSF009141">
    <property type="entry name" value="UCP009141"/>
    <property type="match status" value="1"/>
</dbReference>
<evidence type="ECO:0000256" key="1">
    <source>
        <dbReference type="SAM" id="Phobius"/>
    </source>
</evidence>
<feature type="transmembrane region" description="Helical" evidence="1">
    <location>
        <begin position="220"/>
        <end position="242"/>
    </location>
</feature>
<protein>
    <submittedName>
        <fullName evidence="2">Membrane protein</fullName>
    </submittedName>
</protein>